<evidence type="ECO:0000313" key="2">
    <source>
        <dbReference type="Proteomes" id="UP000030816"/>
    </source>
</evidence>
<accession>A0A0B2X867</accession>
<keyword evidence="2" id="KW-1185">Reference proteome</keyword>
<gene>
    <name evidence="1" type="ORF">MAM_00497</name>
</gene>
<reference evidence="1 2" key="1">
    <citation type="journal article" date="2014" name="Proc. Natl. Acad. Sci. U.S.A.">
        <title>Trajectory and genomic determinants of fungal-pathogen speciation and host adaptation.</title>
        <authorList>
            <person name="Hu X."/>
            <person name="Xiao G."/>
            <person name="Zheng P."/>
            <person name="Shang Y."/>
            <person name="Su Y."/>
            <person name="Zhang X."/>
            <person name="Liu X."/>
            <person name="Zhan S."/>
            <person name="St Leger R.J."/>
            <person name="Wang C."/>
        </authorList>
    </citation>
    <scope>NUCLEOTIDE SEQUENCE [LARGE SCALE GENOMIC DNA]</scope>
    <source>
        <strain evidence="1 2">ARSEF 1941</strain>
    </source>
</reference>
<organism evidence="1 2">
    <name type="scientific">Metarhizium album (strain ARSEF 1941)</name>
    <dbReference type="NCBI Taxonomy" id="1081103"/>
    <lineage>
        <taxon>Eukaryota</taxon>
        <taxon>Fungi</taxon>
        <taxon>Dikarya</taxon>
        <taxon>Ascomycota</taxon>
        <taxon>Pezizomycotina</taxon>
        <taxon>Sordariomycetes</taxon>
        <taxon>Hypocreomycetidae</taxon>
        <taxon>Hypocreales</taxon>
        <taxon>Clavicipitaceae</taxon>
        <taxon>Metarhizium</taxon>
    </lineage>
</organism>
<dbReference type="GeneID" id="63734952"/>
<name>A0A0B2X867_METAS</name>
<sequence>MSGPIDTKSSYPVDFHITVTTAEDRMNDIENILIDAIRGAGCSYVRDVRWSSRAQSVTFKVLDAMEHSQGSDMISAYRKVVDSLLQIPAFNTVSTEAFHYKFVFERRVGSE</sequence>
<comment type="caution">
    <text evidence="1">The sequence shown here is derived from an EMBL/GenBank/DDBJ whole genome shotgun (WGS) entry which is preliminary data.</text>
</comment>
<dbReference type="HOGENOM" id="CLU_2158971_0_0_1"/>
<dbReference type="AlphaFoldDB" id="A0A0B2X867"/>
<dbReference type="EMBL" id="AZHE01000001">
    <property type="protein sequence ID" value="KHO01496.1"/>
    <property type="molecule type" value="Genomic_DNA"/>
</dbReference>
<dbReference type="RefSeq" id="XP_040682561.1">
    <property type="nucleotide sequence ID" value="XM_040819296.1"/>
</dbReference>
<dbReference type="Proteomes" id="UP000030816">
    <property type="component" value="Unassembled WGS sequence"/>
</dbReference>
<protein>
    <submittedName>
        <fullName evidence="1">Uncharacterized protein</fullName>
    </submittedName>
</protein>
<evidence type="ECO:0000313" key="1">
    <source>
        <dbReference type="EMBL" id="KHO01496.1"/>
    </source>
</evidence>
<proteinExistence type="predicted"/>